<gene>
    <name evidence="2" type="ORF">BOKJ2_LOCUS11714</name>
</gene>
<dbReference type="EMBL" id="CAJFDH010000005">
    <property type="protein sequence ID" value="CAD5225711.1"/>
    <property type="molecule type" value="Genomic_DNA"/>
</dbReference>
<comment type="caution">
    <text evidence="2">The sequence shown here is derived from an EMBL/GenBank/DDBJ whole genome shotgun (WGS) entry which is preliminary data.</text>
</comment>
<keyword evidence="1" id="KW-0812">Transmembrane</keyword>
<feature type="transmembrane region" description="Helical" evidence="1">
    <location>
        <begin position="129"/>
        <end position="153"/>
    </location>
</feature>
<evidence type="ECO:0000313" key="2">
    <source>
        <dbReference type="EMBL" id="CAD5225711.1"/>
    </source>
</evidence>
<sequence>MPQVIMIISVLPPLSELLLTVGVTFVIIDRLLILKFVVAKFKRPLLKVSLVTLMVCGLSFVAVVYCVQKPYEEILECNTFICVTSNYVRFSAMVRCVCSAMNLLLSVLAGFMFLYVKRSVKHKSKHPKYFIFVLVSNECIMGFSVASFGYMILNEHSTFGNYAVFLGLGYSFEHLLMIVTYLFAFRRARHQSNVITVTSMSSK</sequence>
<feature type="transmembrane region" description="Helical" evidence="1">
    <location>
        <begin position="45"/>
        <end position="65"/>
    </location>
</feature>
<evidence type="ECO:0000256" key="1">
    <source>
        <dbReference type="SAM" id="Phobius"/>
    </source>
</evidence>
<keyword evidence="1" id="KW-1133">Transmembrane helix</keyword>
<dbReference type="AlphaFoldDB" id="A0A811LC03"/>
<proteinExistence type="predicted"/>
<keyword evidence="1" id="KW-0472">Membrane</keyword>
<feature type="transmembrane region" description="Helical" evidence="1">
    <location>
        <begin position="92"/>
        <end position="117"/>
    </location>
</feature>
<keyword evidence="3" id="KW-1185">Reference proteome</keyword>
<protein>
    <submittedName>
        <fullName evidence="2">Uncharacterized protein</fullName>
    </submittedName>
</protein>
<evidence type="ECO:0000313" key="3">
    <source>
        <dbReference type="Proteomes" id="UP000614601"/>
    </source>
</evidence>
<name>A0A811LC03_9BILA</name>
<feature type="transmembrane region" description="Helical" evidence="1">
    <location>
        <begin position="159"/>
        <end position="184"/>
    </location>
</feature>
<dbReference type="Proteomes" id="UP000614601">
    <property type="component" value="Unassembled WGS sequence"/>
</dbReference>
<dbReference type="Proteomes" id="UP000783686">
    <property type="component" value="Unassembled WGS sequence"/>
</dbReference>
<accession>A0A811LC03</accession>
<reference evidence="2" key="1">
    <citation type="submission" date="2020-09" db="EMBL/GenBank/DDBJ databases">
        <authorList>
            <person name="Kikuchi T."/>
        </authorList>
    </citation>
    <scope>NUCLEOTIDE SEQUENCE</scope>
    <source>
        <strain evidence="2">SH1</strain>
    </source>
</reference>
<dbReference type="EMBL" id="CAJFCW020000005">
    <property type="protein sequence ID" value="CAG9121225.1"/>
    <property type="molecule type" value="Genomic_DNA"/>
</dbReference>
<organism evidence="2 3">
    <name type="scientific">Bursaphelenchus okinawaensis</name>
    <dbReference type="NCBI Taxonomy" id="465554"/>
    <lineage>
        <taxon>Eukaryota</taxon>
        <taxon>Metazoa</taxon>
        <taxon>Ecdysozoa</taxon>
        <taxon>Nematoda</taxon>
        <taxon>Chromadorea</taxon>
        <taxon>Rhabditida</taxon>
        <taxon>Tylenchina</taxon>
        <taxon>Tylenchomorpha</taxon>
        <taxon>Aphelenchoidea</taxon>
        <taxon>Aphelenchoididae</taxon>
        <taxon>Bursaphelenchus</taxon>
    </lineage>
</organism>